<feature type="coiled-coil region" evidence="6">
    <location>
        <begin position="1337"/>
        <end position="1548"/>
    </location>
</feature>
<dbReference type="EMBL" id="JADBJN010000002">
    <property type="protein sequence ID" value="KAG5674388.1"/>
    <property type="molecule type" value="Genomic_DNA"/>
</dbReference>
<feature type="compositionally biased region" description="Polar residues" evidence="7">
    <location>
        <begin position="1900"/>
        <end position="1915"/>
    </location>
</feature>
<dbReference type="InterPro" id="IPR019528">
    <property type="entry name" value="PACT_domain"/>
</dbReference>
<comment type="subcellular location">
    <subcellularLocation>
        <location evidence="1">Cytoplasm</location>
        <location evidence="1">Cytoskeleton</location>
        <location evidence="1">Microtubule organizing center</location>
        <location evidence="1">Centrosome</location>
    </subcellularLocation>
</comment>
<feature type="coiled-coil region" evidence="6">
    <location>
        <begin position="484"/>
        <end position="515"/>
    </location>
</feature>
<dbReference type="PANTHER" id="PTHR44981:SF2">
    <property type="entry name" value="PERICENTRIN-LIKE PROTEIN, ISOFORM F"/>
    <property type="match status" value="1"/>
</dbReference>
<keyword evidence="2" id="KW-0963">Cytoplasm</keyword>
<dbReference type="GO" id="GO:0060090">
    <property type="term" value="F:molecular adaptor activity"/>
    <property type="evidence" value="ECO:0007669"/>
    <property type="project" value="InterPro"/>
</dbReference>
<evidence type="ECO:0000313" key="10">
    <source>
        <dbReference type="Proteomes" id="UP001107558"/>
    </source>
</evidence>
<proteinExistence type="predicted"/>
<gene>
    <name evidence="9" type="ORF">PVAND_004362</name>
</gene>
<evidence type="ECO:0000259" key="8">
    <source>
        <dbReference type="Pfam" id="PF10495"/>
    </source>
</evidence>
<comment type="caution">
    <text evidence="9">The sequence shown here is derived from an EMBL/GenBank/DDBJ whole genome shotgun (WGS) entry which is preliminary data.</text>
</comment>
<feature type="compositionally biased region" description="Basic and acidic residues" evidence="7">
    <location>
        <begin position="981"/>
        <end position="996"/>
    </location>
</feature>
<accession>A0A9J6BWX0</accession>
<protein>
    <recommendedName>
        <fullName evidence="8">Pericentrin/AKAP-450 centrosomal targeting domain-containing protein</fullName>
    </recommendedName>
</protein>
<evidence type="ECO:0000256" key="4">
    <source>
        <dbReference type="ARBA" id="ARBA00023054"/>
    </source>
</evidence>
<evidence type="ECO:0000256" key="5">
    <source>
        <dbReference type="ARBA" id="ARBA00023212"/>
    </source>
</evidence>
<keyword evidence="5" id="KW-0206">Cytoskeleton</keyword>
<organism evidence="9 10">
    <name type="scientific">Polypedilum vanderplanki</name>
    <name type="common">Sleeping chironomid midge</name>
    <dbReference type="NCBI Taxonomy" id="319348"/>
    <lineage>
        <taxon>Eukaryota</taxon>
        <taxon>Metazoa</taxon>
        <taxon>Ecdysozoa</taxon>
        <taxon>Arthropoda</taxon>
        <taxon>Hexapoda</taxon>
        <taxon>Insecta</taxon>
        <taxon>Pterygota</taxon>
        <taxon>Neoptera</taxon>
        <taxon>Endopterygota</taxon>
        <taxon>Diptera</taxon>
        <taxon>Nematocera</taxon>
        <taxon>Chironomoidea</taxon>
        <taxon>Chironomidae</taxon>
        <taxon>Chironominae</taxon>
        <taxon>Polypedilum</taxon>
        <taxon>Polypedilum</taxon>
    </lineage>
</organism>
<dbReference type="GO" id="GO:0005813">
    <property type="term" value="C:centrosome"/>
    <property type="evidence" value="ECO:0007669"/>
    <property type="project" value="UniProtKB-SubCell"/>
</dbReference>
<dbReference type="OrthoDB" id="2020852at2759"/>
<dbReference type="InterPro" id="IPR028745">
    <property type="entry name" value="AKAP9/Pericentrin"/>
</dbReference>
<evidence type="ECO:0000256" key="1">
    <source>
        <dbReference type="ARBA" id="ARBA00004300"/>
    </source>
</evidence>
<feature type="coiled-coil region" evidence="6">
    <location>
        <begin position="1025"/>
        <end position="1109"/>
    </location>
</feature>
<dbReference type="PANTHER" id="PTHR44981">
    <property type="entry name" value="PERICENTRIN-LIKE PROTEIN, ISOFORM F"/>
    <property type="match status" value="1"/>
</dbReference>
<keyword evidence="3" id="KW-0597">Phosphoprotein</keyword>
<feature type="region of interest" description="Disordered" evidence="7">
    <location>
        <begin position="1891"/>
        <end position="1915"/>
    </location>
</feature>
<dbReference type="GO" id="GO:0007165">
    <property type="term" value="P:signal transduction"/>
    <property type="evidence" value="ECO:0007669"/>
    <property type="project" value="InterPro"/>
</dbReference>
<dbReference type="Proteomes" id="UP001107558">
    <property type="component" value="Chromosome 2"/>
</dbReference>
<feature type="coiled-coil region" evidence="6">
    <location>
        <begin position="756"/>
        <end position="862"/>
    </location>
</feature>
<dbReference type="GO" id="GO:0005737">
    <property type="term" value="C:cytoplasm"/>
    <property type="evidence" value="ECO:0007669"/>
    <property type="project" value="UniProtKB-ARBA"/>
</dbReference>
<feature type="coiled-coil region" evidence="6">
    <location>
        <begin position="1140"/>
        <end position="1206"/>
    </location>
</feature>
<feature type="coiled-coil region" evidence="6">
    <location>
        <begin position="219"/>
        <end position="337"/>
    </location>
</feature>
<evidence type="ECO:0000256" key="7">
    <source>
        <dbReference type="SAM" id="MobiDB-lite"/>
    </source>
</evidence>
<reference evidence="9" key="1">
    <citation type="submission" date="2021-03" db="EMBL/GenBank/DDBJ databases">
        <title>Chromosome level genome of the anhydrobiotic midge Polypedilum vanderplanki.</title>
        <authorList>
            <person name="Yoshida Y."/>
            <person name="Kikawada T."/>
            <person name="Gusev O."/>
        </authorList>
    </citation>
    <scope>NUCLEOTIDE SEQUENCE</scope>
    <source>
        <strain evidence="9">NIAS01</strain>
        <tissue evidence="9">Whole body or cell culture</tissue>
    </source>
</reference>
<keyword evidence="4 6" id="KW-0175">Coiled coil</keyword>
<feature type="domain" description="Pericentrin/AKAP-450 centrosomal targeting" evidence="8">
    <location>
        <begin position="1820"/>
        <end position="1884"/>
    </location>
</feature>
<feature type="region of interest" description="Disordered" evidence="7">
    <location>
        <begin position="977"/>
        <end position="1004"/>
    </location>
</feature>
<dbReference type="Pfam" id="PF10495">
    <property type="entry name" value="PACT_coil_coil"/>
    <property type="match status" value="1"/>
</dbReference>
<evidence type="ECO:0000256" key="6">
    <source>
        <dbReference type="SAM" id="Coils"/>
    </source>
</evidence>
<evidence type="ECO:0000256" key="3">
    <source>
        <dbReference type="ARBA" id="ARBA00022553"/>
    </source>
</evidence>
<feature type="region of interest" description="Disordered" evidence="7">
    <location>
        <begin position="646"/>
        <end position="669"/>
    </location>
</feature>
<keyword evidence="10" id="KW-1185">Reference proteome</keyword>
<evidence type="ECO:0000313" key="9">
    <source>
        <dbReference type="EMBL" id="KAG5674388.1"/>
    </source>
</evidence>
<feature type="compositionally biased region" description="Basic and acidic residues" evidence="7">
    <location>
        <begin position="649"/>
        <end position="658"/>
    </location>
</feature>
<evidence type="ECO:0000256" key="2">
    <source>
        <dbReference type="ARBA" id="ARBA00022490"/>
    </source>
</evidence>
<feature type="coiled-coil region" evidence="6">
    <location>
        <begin position="1602"/>
        <end position="1636"/>
    </location>
</feature>
<sequence>MDFSKQQQQKEKNEDSIEEEEEILEILDDFNDSDLDSDNIPIFISKENEDRFVLKNEDESSSFGNDMLSLEDIGKHFAKEELKKEQSPEDVIFINDKKVSINSLKNGKSISGAIESTSSKFLDDITEESDIEHKEKDELLHEKSQLKSLIDKGSMLRSALKDCFKQTGENEGEGDFSIQPPPLRDIFSIGTTSTDYKTINEFFNSYDYQDSDKDRESYVKRLQNQLLESLQEQMRLSSENDILKSQFNKEKNIIIEEEDSEQLVKRLNELKNSLPSDPKLDVFWPKFETFIREESEIQNMKLKNVVKNLKITMQVDKNEHETQINKLQKMLKSVKSGSQSINEYRQEIEKIHAKELQDLRLYFEKRCEDYSEKVLSEMNSINSKTDLLSDDDFHNNNKNKIIKDEHTRSVECELNYGVLDYSKKKHSNDDEDNHLKEQTRKDVMQEMEIQIQNLLSGNFQNDENWPTELLLLREKLKAGNQLEIAQLKIKHEEEMSRLKSELERKQKRHAAFDENRNLDEILSERDNLRELSESLRFTLCELAKYINLYENELNNSLQDNSILIDPNVSSNISINTKRLVTFKPDVSNLLAVVEDPNLLQFINSKNNDNDKERTGNVVNIVDYLNRLKTEAKNLLELTEQINQQGNVELHAETEKADSSEEEDGLKRRHFQSLVTPKRLATSDFKSLPVILDKSKNEILNSGDSGSNIDDDNEHKHALIELKNKVRDLFASSANRNTQADGYQLFEDFCRATDTFIEGENQLRDDLIRQLEVADKQIKSNKKFLDEQAAERDQERDDYTKEIEHLRNVLREKGEKDKYSIENYEKKLLSNYEEQIKNLSSQLEHLANQKQKFEQDLKDSIDKVFDLREIISDLEGQIQSKVNNEEILMRKCEDLENYIHHQNEGTEIMKIKENEYVEKISNLEEQLKMMKPSNEQKLMYQQMSTQLKAMEKMLDKKIGTLEAFHALASSCSATACSSPSEDVSKGFDGDNYSEKSPIKSLSKSTDMPLEELSRIMEKFSKHNRMEEATVKKIADLEMTINALKNNLSELQQEKDILEERISEQLMKISSLQTRLDEQRIQSEEMNKQNNSDLTLRVHDLQNELSNIRETLSARDKQIANLNHLLEHSKTIIERQDQELAIGTTEKSYERLHDELKQKEEEINLLKDKIKTEMINKAVIPDLMETMIAEKNDEIDMLKQKIANLTQQFGINNFSKQQSIIESALIETLKSDLQEPEVMRRAAEPQRQYFLRECEENIVTKDQHFTLNESSSVAILTDKATICTTQEHSQTAMMPSHLIPRKIDFNSLEEISANISDDVKIHNELEQACTEVEKLKTFVDEQNKEISNLQILLETKEKLYNQIIEEKNQYEEKLKKFSSLTMKCNAYENDIKKKNEEISNLILKIQDLEFTLASYKQELEDLQRALGQKEEVIRQYSENLTLMQTKCKENENILQDLENLKKQINSYDNQMSEKETVLKKMEVDLINYVKNEHILLNKAEKYDKLLDMNQQLEVDIESLRKELCAKTFSLEKYKIDLQEMERQLQSLKSNEIHNDIEGHSIVEIATKLDREINYAAELDGNIIEAIKSESEMSSELDEIGSKKTDQVRKKLKNLEFELDHYKEKYKTILNELEEERKYFNDIHQQDANLIESMNLRLKLALDNEATFKKMLEHEKLKIATLSGVQRTKSFDNNILFKKSLTEFDLLSPKRNNNEMESEIVQRLKSEIKLLSSQNDCEKDRVLDLQNVVERERDRFKRTLVEQQMYIDQLKKEIQTQLNNIQLLRIELDGLKSTELCLNLKPEGGYIQEIEHLEEQNHYLIGRFMRSESFRKALVFQKKFLLITLSTKIGISTSSLYKIDNKKRKTFRSIAFALIAIERFKFIAKRWTGKRVMPQASHFTPPKRSQSASNNGWIHNFRSNNATATQPKMSQSKQNQLLRIQNLFHDNQ</sequence>
<name>A0A9J6BWX0_POLVA</name>